<dbReference type="Pfam" id="PF18483">
    <property type="entry name" value="Lectin_L-type_dom"/>
    <property type="match status" value="1"/>
</dbReference>
<dbReference type="SUPFAM" id="SSF49899">
    <property type="entry name" value="Concanavalin A-like lectins/glucanases"/>
    <property type="match status" value="1"/>
</dbReference>
<dbReference type="STRING" id="1236976.JCM16418_4773"/>
<dbReference type="EMBL" id="BAVZ01000027">
    <property type="protein sequence ID" value="GAF10562.1"/>
    <property type="molecule type" value="Genomic_DNA"/>
</dbReference>
<sequence>MHKAQAGPALPPKYIAFAYDNFEAANALVNKGFLALNKDAKYVKVGNKDILRLTPNVNDKLGTAFPNQRRISLTDDRSFSTHFAFRMSAGSQTPADGIVFTVQTKSSAAGSVGGGIGYNGLQPSIGIEFDTYKNNVGSESYNDPGLVYKDGSKNDTGNFSNHVALVTNGVMNHGNPAKNLYNVPVGASVTNNSDGMRFTDGSMYYSWIDYDGKTKHLQVYLAKGIQEGVVPAVPDKRY</sequence>
<dbReference type="InterPro" id="IPR050258">
    <property type="entry name" value="Leguminous_Lectin"/>
</dbReference>
<keyword evidence="2" id="KW-1185">Reference proteome</keyword>
<dbReference type="Gene3D" id="2.60.120.200">
    <property type="match status" value="1"/>
</dbReference>
<proteinExistence type="predicted"/>
<name>W7YPV6_9BACL</name>
<dbReference type="eggNOG" id="COG2133">
    <property type="taxonomic scope" value="Bacteria"/>
</dbReference>
<dbReference type="AlphaFoldDB" id="W7YPV6"/>
<gene>
    <name evidence="1" type="ORF">JCM16418_4773</name>
</gene>
<organism evidence="1 2">
    <name type="scientific">Paenibacillus pini JCM 16418</name>
    <dbReference type="NCBI Taxonomy" id="1236976"/>
    <lineage>
        <taxon>Bacteria</taxon>
        <taxon>Bacillati</taxon>
        <taxon>Bacillota</taxon>
        <taxon>Bacilli</taxon>
        <taxon>Bacillales</taxon>
        <taxon>Paenibacillaceae</taxon>
        <taxon>Paenibacillus</taxon>
    </lineage>
</organism>
<dbReference type="PANTHER" id="PTHR32401:SF48">
    <property type="entry name" value="LEGUME LECTIN DOMAIN-CONTAINING PROTEIN"/>
    <property type="match status" value="1"/>
</dbReference>
<dbReference type="InterPro" id="IPR013320">
    <property type="entry name" value="ConA-like_dom_sf"/>
</dbReference>
<dbReference type="PANTHER" id="PTHR32401">
    <property type="entry name" value="CONCANAVALIN A-LIKE LECTIN FAMILY PROTEIN"/>
    <property type="match status" value="1"/>
</dbReference>
<accession>W7YPV6</accession>
<protein>
    <submittedName>
        <fullName evidence="1">Uncharacterized protein</fullName>
    </submittedName>
</protein>
<evidence type="ECO:0000313" key="2">
    <source>
        <dbReference type="Proteomes" id="UP000019364"/>
    </source>
</evidence>
<dbReference type="InterPro" id="IPR056573">
    <property type="entry name" value="Lectin_L-type_dom"/>
</dbReference>
<dbReference type="RefSeq" id="WP_036653083.1">
    <property type="nucleotide sequence ID" value="NZ_BAVZ01000027.1"/>
</dbReference>
<reference evidence="1 2" key="1">
    <citation type="journal article" date="2014" name="Genome Announc.">
        <title>Draft Genome Sequence of Paenibacillus pini JCM 16418T, Isolated from the Rhizosphere of Pine Tree.</title>
        <authorList>
            <person name="Yuki M."/>
            <person name="Oshima K."/>
            <person name="Suda W."/>
            <person name="Oshida Y."/>
            <person name="Kitamura K."/>
            <person name="Iida Y."/>
            <person name="Hattori M."/>
            <person name="Ohkuma M."/>
        </authorList>
    </citation>
    <scope>NUCLEOTIDE SEQUENCE [LARGE SCALE GENOMIC DNA]</scope>
    <source>
        <strain evidence="1 2">JCM 16418</strain>
    </source>
</reference>
<dbReference type="CDD" id="cd01951">
    <property type="entry name" value="lectin_L-type"/>
    <property type="match status" value="1"/>
</dbReference>
<dbReference type="Proteomes" id="UP000019364">
    <property type="component" value="Unassembled WGS sequence"/>
</dbReference>
<evidence type="ECO:0000313" key="1">
    <source>
        <dbReference type="EMBL" id="GAF10562.1"/>
    </source>
</evidence>
<comment type="caution">
    <text evidence="1">The sequence shown here is derived from an EMBL/GenBank/DDBJ whole genome shotgun (WGS) entry which is preliminary data.</text>
</comment>